<evidence type="ECO:0000256" key="4">
    <source>
        <dbReference type="ARBA" id="ARBA00022989"/>
    </source>
</evidence>
<keyword evidence="4 6" id="KW-1133">Transmembrane helix</keyword>
<keyword evidence="3 6" id="KW-0812">Transmembrane</keyword>
<reference evidence="7" key="1">
    <citation type="submission" date="2024-05" db="EMBL/GenBank/DDBJ databases">
        <title>Alkalihalobacillus sp. strain MEB203 novel alkaliphilic bacterium from Lonar Lake, India.</title>
        <authorList>
            <person name="Joshi A."/>
            <person name="Thite S."/>
            <person name="Mengade P."/>
        </authorList>
    </citation>
    <scope>NUCLEOTIDE SEQUENCE</scope>
    <source>
        <strain evidence="7">MEB 203</strain>
    </source>
</reference>
<sequence length="123" mass="14151">MTSYSGNMRRYVQYTFYLLALLVLGWGFTPYESFFLGFIVGAVLSLLILWSLYSRVKRFGQAVTEGRKMYSLGMLTRFALAIIGVIIATRYPDAIQLYGVVIGLMSTYIIIFLDFIIQKIRFK</sequence>
<evidence type="ECO:0000256" key="3">
    <source>
        <dbReference type="ARBA" id="ARBA00022692"/>
    </source>
</evidence>
<dbReference type="InterPro" id="IPR039072">
    <property type="entry name" value="ATP_synth_I_Bacilli"/>
</dbReference>
<evidence type="ECO:0000256" key="1">
    <source>
        <dbReference type="ARBA" id="ARBA00004651"/>
    </source>
</evidence>
<comment type="caution">
    <text evidence="7">The sequence shown here is derived from an EMBL/GenBank/DDBJ whole genome shotgun (WGS) entry which is preliminary data.</text>
</comment>
<protein>
    <submittedName>
        <fullName evidence="7">ATP synthase subunit I</fullName>
    </submittedName>
</protein>
<dbReference type="Pfam" id="PF03899">
    <property type="entry name" value="ATP-synt_I"/>
    <property type="match status" value="1"/>
</dbReference>
<dbReference type="InterPro" id="IPR005598">
    <property type="entry name" value="ATP_synth_I"/>
</dbReference>
<evidence type="ECO:0000313" key="8">
    <source>
        <dbReference type="Proteomes" id="UP001148125"/>
    </source>
</evidence>
<organism evidence="7 8">
    <name type="scientific">Alkalihalobacterium chitinilyticum</name>
    <dbReference type="NCBI Taxonomy" id="2980103"/>
    <lineage>
        <taxon>Bacteria</taxon>
        <taxon>Bacillati</taxon>
        <taxon>Bacillota</taxon>
        <taxon>Bacilli</taxon>
        <taxon>Bacillales</taxon>
        <taxon>Bacillaceae</taxon>
        <taxon>Alkalihalobacterium</taxon>
    </lineage>
</organism>
<keyword evidence="8" id="KW-1185">Reference proteome</keyword>
<evidence type="ECO:0000256" key="5">
    <source>
        <dbReference type="ARBA" id="ARBA00023136"/>
    </source>
</evidence>
<feature type="transmembrane region" description="Helical" evidence="6">
    <location>
        <begin position="97"/>
        <end position="117"/>
    </location>
</feature>
<feature type="transmembrane region" description="Helical" evidence="6">
    <location>
        <begin position="12"/>
        <end position="28"/>
    </location>
</feature>
<dbReference type="PANTHER" id="PTHR40035:SF1">
    <property type="entry name" value="ATP SYNTHASE PROTEIN I"/>
    <property type="match status" value="1"/>
</dbReference>
<evidence type="ECO:0000313" key="7">
    <source>
        <dbReference type="EMBL" id="MDE5414695.1"/>
    </source>
</evidence>
<comment type="subcellular location">
    <subcellularLocation>
        <location evidence="1">Cell membrane</location>
        <topology evidence="1">Multi-pass membrane protein</topology>
    </subcellularLocation>
</comment>
<keyword evidence="5 6" id="KW-0472">Membrane</keyword>
<accession>A0ABT5VGV9</accession>
<name>A0ABT5VGV9_9BACI</name>
<gene>
    <name evidence="7" type="ORF">N7Z68_15050</name>
</gene>
<feature type="transmembrane region" description="Helical" evidence="6">
    <location>
        <begin position="74"/>
        <end position="91"/>
    </location>
</feature>
<dbReference type="EMBL" id="JAOTPO010000010">
    <property type="protein sequence ID" value="MDE5414695.1"/>
    <property type="molecule type" value="Genomic_DNA"/>
</dbReference>
<proteinExistence type="predicted"/>
<dbReference type="Proteomes" id="UP001148125">
    <property type="component" value="Unassembled WGS sequence"/>
</dbReference>
<evidence type="ECO:0000256" key="6">
    <source>
        <dbReference type="SAM" id="Phobius"/>
    </source>
</evidence>
<dbReference type="PANTHER" id="PTHR40035">
    <property type="entry name" value="ATP SYNTHASE PROTEIN I"/>
    <property type="match status" value="1"/>
</dbReference>
<dbReference type="RefSeq" id="WP_275119305.1">
    <property type="nucleotide sequence ID" value="NZ_JAOTPO010000010.1"/>
</dbReference>
<keyword evidence="2" id="KW-1003">Cell membrane</keyword>
<feature type="transmembrane region" description="Helical" evidence="6">
    <location>
        <begin position="34"/>
        <end position="53"/>
    </location>
</feature>
<evidence type="ECO:0000256" key="2">
    <source>
        <dbReference type="ARBA" id="ARBA00022475"/>
    </source>
</evidence>